<feature type="region of interest" description="Disordered" evidence="5">
    <location>
        <begin position="1"/>
        <end position="70"/>
    </location>
</feature>
<dbReference type="InterPro" id="IPR001841">
    <property type="entry name" value="Znf_RING"/>
</dbReference>
<evidence type="ECO:0000256" key="5">
    <source>
        <dbReference type="SAM" id="MobiDB-lite"/>
    </source>
</evidence>
<feature type="domain" description="RING-type" evidence="6">
    <location>
        <begin position="410"/>
        <end position="454"/>
    </location>
</feature>
<feature type="compositionally biased region" description="Pro residues" evidence="5">
    <location>
        <begin position="381"/>
        <end position="396"/>
    </location>
</feature>
<feature type="region of interest" description="Disordered" evidence="5">
    <location>
        <begin position="774"/>
        <end position="821"/>
    </location>
</feature>
<organism evidence="7 8">
    <name type="scientific">Schizophyllum amplum</name>
    <dbReference type="NCBI Taxonomy" id="97359"/>
    <lineage>
        <taxon>Eukaryota</taxon>
        <taxon>Fungi</taxon>
        <taxon>Dikarya</taxon>
        <taxon>Basidiomycota</taxon>
        <taxon>Agaricomycotina</taxon>
        <taxon>Agaricomycetes</taxon>
        <taxon>Agaricomycetidae</taxon>
        <taxon>Agaricales</taxon>
        <taxon>Schizophyllaceae</taxon>
        <taxon>Schizophyllum</taxon>
    </lineage>
</organism>
<proteinExistence type="predicted"/>
<dbReference type="Gene3D" id="3.30.70.330">
    <property type="match status" value="1"/>
</dbReference>
<dbReference type="PROSITE" id="PS00518">
    <property type="entry name" value="ZF_RING_1"/>
    <property type="match status" value="1"/>
</dbReference>
<keyword evidence="8" id="KW-1185">Reference proteome</keyword>
<evidence type="ECO:0000256" key="1">
    <source>
        <dbReference type="ARBA" id="ARBA00022723"/>
    </source>
</evidence>
<reference evidence="7 8" key="1">
    <citation type="journal article" date="2019" name="New Phytol.">
        <title>Comparative genomics reveals unique wood-decay strategies and fruiting body development in the Schizophyllaceae.</title>
        <authorList>
            <person name="Almasi E."/>
            <person name="Sahu N."/>
            <person name="Krizsan K."/>
            <person name="Balint B."/>
            <person name="Kovacs G.M."/>
            <person name="Kiss B."/>
            <person name="Cseklye J."/>
            <person name="Drula E."/>
            <person name="Henrissat B."/>
            <person name="Nagy I."/>
            <person name="Chovatia M."/>
            <person name="Adam C."/>
            <person name="LaButti K."/>
            <person name="Lipzen A."/>
            <person name="Riley R."/>
            <person name="Grigoriev I.V."/>
            <person name="Nagy L.G."/>
        </authorList>
    </citation>
    <scope>NUCLEOTIDE SEQUENCE [LARGE SCALE GENOMIC DNA]</scope>
    <source>
        <strain evidence="7 8">NL-1724</strain>
    </source>
</reference>
<keyword evidence="3" id="KW-0862">Zinc</keyword>
<dbReference type="InterPro" id="IPR035979">
    <property type="entry name" value="RBD_domain_sf"/>
</dbReference>
<dbReference type="EMBL" id="VDMD01000022">
    <property type="protein sequence ID" value="TRM60319.1"/>
    <property type="molecule type" value="Genomic_DNA"/>
</dbReference>
<dbReference type="GO" id="GO:0008270">
    <property type="term" value="F:zinc ion binding"/>
    <property type="evidence" value="ECO:0007669"/>
    <property type="project" value="UniProtKB-KW"/>
</dbReference>
<dbReference type="SMART" id="SM00184">
    <property type="entry name" value="RING"/>
    <property type="match status" value="1"/>
</dbReference>
<feature type="compositionally biased region" description="Polar residues" evidence="5">
    <location>
        <begin position="774"/>
        <end position="795"/>
    </location>
</feature>
<feature type="region of interest" description="Disordered" evidence="5">
    <location>
        <begin position="133"/>
        <end position="152"/>
    </location>
</feature>
<evidence type="ECO:0000256" key="2">
    <source>
        <dbReference type="ARBA" id="ARBA00022771"/>
    </source>
</evidence>
<comment type="caution">
    <text evidence="7">The sequence shown here is derived from an EMBL/GenBank/DDBJ whole genome shotgun (WGS) entry which is preliminary data.</text>
</comment>
<keyword evidence="1" id="KW-0479">Metal-binding</keyword>
<dbReference type="SUPFAM" id="SSF54928">
    <property type="entry name" value="RNA-binding domain, RBD"/>
    <property type="match status" value="1"/>
</dbReference>
<evidence type="ECO:0000313" key="8">
    <source>
        <dbReference type="Proteomes" id="UP000320762"/>
    </source>
</evidence>
<dbReference type="GO" id="GO:0003676">
    <property type="term" value="F:nucleic acid binding"/>
    <property type="evidence" value="ECO:0007669"/>
    <property type="project" value="InterPro"/>
</dbReference>
<dbReference type="PROSITE" id="PS50089">
    <property type="entry name" value="ZF_RING_2"/>
    <property type="match status" value="1"/>
</dbReference>
<dbReference type="Gene3D" id="3.30.40.10">
    <property type="entry name" value="Zinc/RING finger domain, C3HC4 (zinc finger)"/>
    <property type="match status" value="1"/>
</dbReference>
<dbReference type="Proteomes" id="UP000320762">
    <property type="component" value="Unassembled WGS sequence"/>
</dbReference>
<gene>
    <name evidence="7" type="ORF">BD626DRAFT_549656</name>
</gene>
<dbReference type="STRING" id="97359.A0A550C691"/>
<evidence type="ECO:0000259" key="6">
    <source>
        <dbReference type="PROSITE" id="PS50089"/>
    </source>
</evidence>
<evidence type="ECO:0000313" key="7">
    <source>
        <dbReference type="EMBL" id="TRM60319.1"/>
    </source>
</evidence>
<protein>
    <recommendedName>
        <fullName evidence="6">RING-type domain-containing protein</fullName>
    </recommendedName>
</protein>
<accession>A0A550C691</accession>
<dbReference type="SUPFAM" id="SSF57850">
    <property type="entry name" value="RING/U-box"/>
    <property type="match status" value="1"/>
</dbReference>
<feature type="region of interest" description="Disordered" evidence="5">
    <location>
        <begin position="377"/>
        <end position="410"/>
    </location>
</feature>
<keyword evidence="2 4" id="KW-0863">Zinc-finger</keyword>
<dbReference type="InterPro" id="IPR012677">
    <property type="entry name" value="Nucleotide-bd_a/b_plait_sf"/>
</dbReference>
<evidence type="ECO:0000256" key="3">
    <source>
        <dbReference type="ARBA" id="ARBA00022833"/>
    </source>
</evidence>
<dbReference type="InterPro" id="IPR013083">
    <property type="entry name" value="Znf_RING/FYVE/PHD"/>
</dbReference>
<dbReference type="OrthoDB" id="336240at2759"/>
<evidence type="ECO:0000256" key="4">
    <source>
        <dbReference type="PROSITE-ProRule" id="PRU00175"/>
    </source>
</evidence>
<sequence length="847" mass="92625">MSTQAPASYSVPSTPARLPPSPVATRSTKSVRVAAPTTPQRIPRHRQTQSLSHSRLQQYRTPNTPSTPYTPLSLRSFASVTIASYGNFSLNSPDIERNASKDMSLADIAENWRSRAYQNGIRVAAGRMIDASGEMSSFGDDEDSDRSMSDLGHGDYTQDEVLLPPPFSQSFAPLPANMTPIGRAPPQSSPVVRRRLGPDMNQASLSLMSTPPRNPDVARQLRMKGSMTDPAADRRREPFGIIRSPENSYAADNSYAMDTSYNLFDINEHEREHEYEQEQRPIYSPASQTRYRDRYNPGYEPVFPNLSMDSTQFAFSGPARLSDPFGQSLGSIAEVNEMHHPQHAQPGYALRDHYYNAPEISYQQPITYAPQPSYAINIPAPRYPDTPPLSSTPPPAAKSKSHAPSKPSSCSVCSRSNTSTLAVLSPCNHPLCSACLTSALNIVGEKDMECAVCKKPVADFKLVTIPRADSGRQKKEDTHAKGKSFFDPLFSSPGSVASGYTGLESAFEMGLSLEATTSSPPRVRKKQDNVVLRIDNVPWDITPPAISTWLQQPVVRVHVLLDRKGKTMSHAFVELKSEEIARAVLRGESAFDTGVRNANGKYERSTVLGSGKRARGVTVTRSGQEELMRALFPSWQGGFDGSRPSLAGLDNEAVIRALETGLMTQHEVASLMSLIKSPESPFLKVPCLPFYSLASILSKFPSDVDSRVFWPTGLRDALYDISLAAIHALDERMSQAGNSLGAAYSKELVVDVMRTAVNCQAFTNTQRNKLSEVISTMSASQPAQIETPSPASPASDNVVFDPPSMSTPRESPLHSPAPRQSYGDLAKELGIDSELVAAVANRLHEYR</sequence>
<dbReference type="AlphaFoldDB" id="A0A550C691"/>
<name>A0A550C691_9AGAR</name>
<feature type="compositionally biased region" description="Polar residues" evidence="5">
    <location>
        <begin position="1"/>
        <end position="13"/>
    </location>
</feature>
<dbReference type="InterPro" id="IPR017907">
    <property type="entry name" value="Znf_RING_CS"/>
</dbReference>
<feature type="compositionally biased region" description="Polar residues" evidence="5">
    <location>
        <begin position="48"/>
        <end position="70"/>
    </location>
</feature>